<organism evidence="1 2">
    <name type="scientific">Rhizophagus irregularis</name>
    <dbReference type="NCBI Taxonomy" id="588596"/>
    <lineage>
        <taxon>Eukaryota</taxon>
        <taxon>Fungi</taxon>
        <taxon>Fungi incertae sedis</taxon>
        <taxon>Mucoromycota</taxon>
        <taxon>Glomeromycotina</taxon>
        <taxon>Glomeromycetes</taxon>
        <taxon>Glomerales</taxon>
        <taxon>Glomeraceae</taxon>
        <taxon>Rhizophagus</taxon>
    </lineage>
</organism>
<dbReference type="OrthoDB" id="2367310at2759"/>
<dbReference type="EMBL" id="CAGKOT010000001">
    <property type="protein sequence ID" value="CAB5291435.1"/>
    <property type="molecule type" value="Genomic_DNA"/>
</dbReference>
<protein>
    <submittedName>
        <fullName evidence="1">Uncharacterized protein</fullName>
    </submittedName>
</protein>
<name>A0A916DWV5_9GLOM</name>
<proteinExistence type="predicted"/>
<comment type="caution">
    <text evidence="1">The sequence shown here is derived from an EMBL/GenBank/DDBJ whole genome shotgun (WGS) entry which is preliminary data.</text>
</comment>
<evidence type="ECO:0000313" key="1">
    <source>
        <dbReference type="EMBL" id="CAB5291435.1"/>
    </source>
</evidence>
<accession>A0A916DWV5</accession>
<sequence>MMRCGIILRTLKRAKQQNVYGTTYLAPYRTNKFSASSDLEMQPTEDSSNECRNTLHPLPNLQSRGGSDLHSQISNNESELLELLKSQYSYTHELIPIDEDDGDERVEHDIGEVVYDTVYPIT</sequence>
<dbReference type="Proteomes" id="UP000684084">
    <property type="component" value="Unassembled WGS sequence"/>
</dbReference>
<gene>
    <name evidence="1" type="ORF">CHRIB12_LOCUS103</name>
</gene>
<dbReference type="AlphaFoldDB" id="A0A916DWV5"/>
<evidence type="ECO:0000313" key="2">
    <source>
        <dbReference type="Proteomes" id="UP000684084"/>
    </source>
</evidence>
<dbReference type="VEuPathDB" id="FungiDB:RhiirFUN_015430"/>
<reference evidence="1" key="1">
    <citation type="submission" date="2020-05" db="EMBL/GenBank/DDBJ databases">
        <authorList>
            <person name="Rincon C."/>
            <person name="Sanders R I."/>
            <person name="Robbins C."/>
            <person name="Chaturvedi A."/>
        </authorList>
    </citation>
    <scope>NUCLEOTIDE SEQUENCE</scope>
    <source>
        <strain evidence="1">CHB12</strain>
    </source>
</reference>